<feature type="domain" description="HTH deoR-type" evidence="4">
    <location>
        <begin position="17"/>
        <end position="72"/>
    </location>
</feature>
<reference evidence="5 6" key="1">
    <citation type="journal article" date="2009" name="Stand. Genomic Sci.">
        <title>Complete genome sequence of Beutenbergia cavernae type strain (HKI 0122).</title>
        <authorList>
            <person name="Land M."/>
            <person name="Pukall R."/>
            <person name="Abt B."/>
            <person name="Goker M."/>
            <person name="Rohde M."/>
            <person name="Glavina Del Rio T."/>
            <person name="Tice H."/>
            <person name="Copeland A."/>
            <person name="Cheng J.F."/>
            <person name="Lucas S."/>
            <person name="Chen F."/>
            <person name="Nolan M."/>
            <person name="Bruce D."/>
            <person name="Goodwin L."/>
            <person name="Pitluck S."/>
            <person name="Ivanova N."/>
            <person name="Mavromatis K."/>
            <person name="Ovchinnikova G."/>
            <person name="Pati A."/>
            <person name="Chen A."/>
            <person name="Palaniappan K."/>
            <person name="Hauser L."/>
            <person name="Chang Y.J."/>
            <person name="Jefferies C.C."/>
            <person name="Saunders E."/>
            <person name="Brettin T."/>
            <person name="Detter J.C."/>
            <person name="Han C."/>
            <person name="Chain P."/>
            <person name="Bristow J."/>
            <person name="Eisen J.A."/>
            <person name="Markowitz V."/>
            <person name="Hugenholtz P."/>
            <person name="Kyrpides N.C."/>
            <person name="Klenk H.P."/>
            <person name="Lapidus A."/>
        </authorList>
    </citation>
    <scope>NUCLEOTIDE SEQUENCE [LARGE SCALE GENOMIC DNA]</scope>
    <source>
        <strain evidence="6">ATCC BAA-8 / DSM 12333 / NBRC 16432</strain>
    </source>
</reference>
<evidence type="ECO:0000313" key="5">
    <source>
        <dbReference type="EMBL" id="ACQ79767.1"/>
    </source>
</evidence>
<dbReference type="SUPFAM" id="SSF46785">
    <property type="entry name" value="Winged helix' DNA-binding domain"/>
    <property type="match status" value="1"/>
</dbReference>
<dbReference type="eggNOG" id="COG1349">
    <property type="taxonomic scope" value="Bacteria"/>
</dbReference>
<dbReference type="KEGG" id="bcv:Bcav_1511"/>
<gene>
    <name evidence="5" type="ordered locus">Bcav_1511</name>
</gene>
<dbReference type="SMART" id="SM01134">
    <property type="entry name" value="DeoRC"/>
    <property type="match status" value="1"/>
</dbReference>
<name>C5C368_BEUC1</name>
<dbReference type="OrthoDB" id="7688673at2"/>
<dbReference type="EMBL" id="CP001618">
    <property type="protein sequence ID" value="ACQ79767.1"/>
    <property type="molecule type" value="Genomic_DNA"/>
</dbReference>
<protein>
    <submittedName>
        <fullName evidence="5">Transcriptional regulator, DeoR family</fullName>
    </submittedName>
</protein>
<evidence type="ECO:0000313" key="6">
    <source>
        <dbReference type="Proteomes" id="UP000007962"/>
    </source>
</evidence>
<keyword evidence="6" id="KW-1185">Reference proteome</keyword>
<dbReference type="Gene3D" id="3.40.50.1360">
    <property type="match status" value="1"/>
</dbReference>
<dbReference type="Pfam" id="PF00455">
    <property type="entry name" value="DeoRC"/>
    <property type="match status" value="1"/>
</dbReference>
<dbReference type="InterPro" id="IPR036390">
    <property type="entry name" value="WH_DNA-bd_sf"/>
</dbReference>
<dbReference type="GO" id="GO:0003700">
    <property type="term" value="F:DNA-binding transcription factor activity"/>
    <property type="evidence" value="ECO:0007669"/>
    <property type="project" value="InterPro"/>
</dbReference>
<dbReference type="HOGENOM" id="CLU_060699_3_0_11"/>
<dbReference type="PRINTS" id="PR00037">
    <property type="entry name" value="HTHLACR"/>
</dbReference>
<keyword evidence="2" id="KW-0238">DNA-binding</keyword>
<sequence>MSSSHAGRRPSARDRARQERQELIASYVLAKGVATPHELTEVSGASIMTVHRDLDELARRGLIRKFHGGVSAKASSVFESSSAFRLHYQSEHKDALAEAVLERIEPGMSVMLDTSSTNVFLARRIARLDDVPLTVITNYQPILHTLRSCDGVSLIMIGGRYSTVHDAFFGIDAVAMTQGLRANLAVLSTSAMTPDETYHQDQDIVLMKRAMMAAADERVLLMDPTKIRRTALHRLAPTRDFDELLLTDPDDPEFVAAVSEHVPTRIVKAARASEDQALEA</sequence>
<dbReference type="AlphaFoldDB" id="C5C368"/>
<dbReference type="Proteomes" id="UP000007962">
    <property type="component" value="Chromosome"/>
</dbReference>
<proteinExistence type="predicted"/>
<dbReference type="InterPro" id="IPR001034">
    <property type="entry name" value="DeoR_HTH"/>
</dbReference>
<keyword evidence="1" id="KW-0805">Transcription regulation</keyword>
<dbReference type="InterPro" id="IPR037171">
    <property type="entry name" value="NagB/RpiA_transferase-like"/>
</dbReference>
<dbReference type="PROSITE" id="PS00894">
    <property type="entry name" value="HTH_DEOR_1"/>
    <property type="match status" value="1"/>
</dbReference>
<dbReference type="SUPFAM" id="SSF100950">
    <property type="entry name" value="NagB/RpiA/CoA transferase-like"/>
    <property type="match status" value="1"/>
</dbReference>
<evidence type="ECO:0000256" key="2">
    <source>
        <dbReference type="ARBA" id="ARBA00023125"/>
    </source>
</evidence>
<dbReference type="PANTHER" id="PTHR30363:SF44">
    <property type="entry name" value="AGA OPERON TRANSCRIPTIONAL REPRESSOR-RELATED"/>
    <property type="match status" value="1"/>
</dbReference>
<evidence type="ECO:0000259" key="4">
    <source>
        <dbReference type="PROSITE" id="PS51000"/>
    </source>
</evidence>
<dbReference type="GO" id="GO:0003677">
    <property type="term" value="F:DNA binding"/>
    <property type="evidence" value="ECO:0007669"/>
    <property type="project" value="UniProtKB-KW"/>
</dbReference>
<dbReference type="PANTHER" id="PTHR30363">
    <property type="entry name" value="HTH-TYPE TRANSCRIPTIONAL REGULATOR SRLR-RELATED"/>
    <property type="match status" value="1"/>
</dbReference>
<dbReference type="InterPro" id="IPR050313">
    <property type="entry name" value="Carb_Metab_HTH_regulators"/>
</dbReference>
<evidence type="ECO:0000256" key="3">
    <source>
        <dbReference type="ARBA" id="ARBA00023163"/>
    </source>
</evidence>
<dbReference type="InterPro" id="IPR014036">
    <property type="entry name" value="DeoR-like_C"/>
</dbReference>
<organism evidence="5 6">
    <name type="scientific">Beutenbergia cavernae (strain ATCC BAA-8 / DSM 12333 / CCUG 43141 / JCM 11478 / NBRC 16432 / NCIMB 13614 / HKI 0122)</name>
    <dbReference type="NCBI Taxonomy" id="471853"/>
    <lineage>
        <taxon>Bacteria</taxon>
        <taxon>Bacillati</taxon>
        <taxon>Actinomycetota</taxon>
        <taxon>Actinomycetes</taxon>
        <taxon>Micrococcales</taxon>
        <taxon>Beutenbergiaceae</taxon>
        <taxon>Beutenbergia</taxon>
    </lineage>
</organism>
<keyword evidence="3" id="KW-0804">Transcription</keyword>
<dbReference type="InterPro" id="IPR018356">
    <property type="entry name" value="Tscrpt_reg_HTH_DeoR_CS"/>
</dbReference>
<dbReference type="Pfam" id="PF08220">
    <property type="entry name" value="HTH_DeoR"/>
    <property type="match status" value="1"/>
</dbReference>
<dbReference type="SMART" id="SM00420">
    <property type="entry name" value="HTH_DEOR"/>
    <property type="match status" value="1"/>
</dbReference>
<evidence type="ECO:0000256" key="1">
    <source>
        <dbReference type="ARBA" id="ARBA00023015"/>
    </source>
</evidence>
<accession>C5C368</accession>
<dbReference type="STRING" id="471853.Bcav_1511"/>
<dbReference type="PROSITE" id="PS51000">
    <property type="entry name" value="HTH_DEOR_2"/>
    <property type="match status" value="1"/>
</dbReference>
<dbReference type="RefSeq" id="WP_015882007.1">
    <property type="nucleotide sequence ID" value="NC_012669.1"/>
</dbReference>